<evidence type="ECO:0000313" key="11">
    <source>
        <dbReference type="Proteomes" id="UP001408789"/>
    </source>
</evidence>
<evidence type="ECO:0000256" key="4">
    <source>
        <dbReference type="ARBA" id="ARBA00022525"/>
    </source>
</evidence>
<evidence type="ECO:0000256" key="1">
    <source>
        <dbReference type="ARBA" id="ARBA00004191"/>
    </source>
</evidence>
<evidence type="ECO:0000256" key="5">
    <source>
        <dbReference type="ARBA" id="ARBA00022801"/>
    </source>
</evidence>
<keyword evidence="4" id="KW-0964">Secreted</keyword>
<protein>
    <recommendedName>
        <fullName evidence="12">Exopolygalacturonase</fullName>
    </recommendedName>
</protein>
<sequence>MMLSFFHLLPLLLSLAGAHRHPFPATFNVVSYGALPNRITDNTKAFIRAWNDACDREGGGRVLIPRGTFMLDSVMFVGPCNGPVEFVIRGSLEASSDPSRFFSDHWITFKYIDQLTVEGGGYLLGHGGAAWHYNDCATNPRCRPLPATMRFDFVTNSKISHIQSINSKNTHFNLFACENLNISNVRIIAPADSPNTDGIHIGGSSRINIQDTIISTGDDCVSILSGSRDITVTGVHCGPGHGFSIGSLGRSNNEENVTGIVIQNSTLFGTQNGLRIKTWAPSSASLASDILFDDIVMLDVNNPIFIDQQYCPRPPCNGQAQSNVQIRNVTFRKVRGTSSSKFAVKIQCSKHVPCKGINLVNINLAYRGREGQVASSCLNVEGKSYGPQLPSGCL</sequence>
<dbReference type="SMART" id="SM00710">
    <property type="entry name" value="PbH1"/>
    <property type="match status" value="6"/>
</dbReference>
<evidence type="ECO:0000256" key="7">
    <source>
        <dbReference type="ARBA" id="ARBA00023316"/>
    </source>
</evidence>
<comment type="caution">
    <text evidence="10">The sequence shown here is derived from an EMBL/GenBank/DDBJ whole genome shotgun (WGS) entry which is preliminary data.</text>
</comment>
<evidence type="ECO:0000313" key="10">
    <source>
        <dbReference type="EMBL" id="KAK9066590.1"/>
    </source>
</evidence>
<evidence type="ECO:0000256" key="8">
    <source>
        <dbReference type="RuleBase" id="RU361169"/>
    </source>
</evidence>
<dbReference type="PANTHER" id="PTHR31375">
    <property type="match status" value="1"/>
</dbReference>
<gene>
    <name evidence="10" type="ORF">SSX86_013913</name>
</gene>
<dbReference type="GO" id="GO:0005975">
    <property type="term" value="P:carbohydrate metabolic process"/>
    <property type="evidence" value="ECO:0007669"/>
    <property type="project" value="InterPro"/>
</dbReference>
<evidence type="ECO:0000256" key="2">
    <source>
        <dbReference type="ARBA" id="ARBA00008834"/>
    </source>
</evidence>
<dbReference type="InterPro" id="IPR000743">
    <property type="entry name" value="Glyco_hydro_28"/>
</dbReference>
<evidence type="ECO:0000256" key="3">
    <source>
        <dbReference type="ARBA" id="ARBA00022512"/>
    </source>
</evidence>
<dbReference type="FunFam" id="2.160.20.10:FF:000004">
    <property type="entry name" value="Pectin lyase-like superfamily protein"/>
    <property type="match status" value="1"/>
</dbReference>
<dbReference type="Proteomes" id="UP001408789">
    <property type="component" value="Unassembled WGS sequence"/>
</dbReference>
<evidence type="ECO:0000256" key="6">
    <source>
        <dbReference type="ARBA" id="ARBA00023295"/>
    </source>
</evidence>
<keyword evidence="5 8" id="KW-0378">Hydrolase</keyword>
<dbReference type="GO" id="GO:0004650">
    <property type="term" value="F:polygalacturonase activity"/>
    <property type="evidence" value="ECO:0007669"/>
    <property type="project" value="InterPro"/>
</dbReference>
<dbReference type="GO" id="GO:0071555">
    <property type="term" value="P:cell wall organization"/>
    <property type="evidence" value="ECO:0007669"/>
    <property type="project" value="UniProtKB-KW"/>
</dbReference>
<keyword evidence="9" id="KW-0732">Signal</keyword>
<evidence type="ECO:0008006" key="12">
    <source>
        <dbReference type="Google" id="ProtNLM"/>
    </source>
</evidence>
<keyword evidence="3" id="KW-0134">Cell wall</keyword>
<keyword evidence="6 8" id="KW-0326">Glycosidase</keyword>
<comment type="subcellular location">
    <subcellularLocation>
        <location evidence="1">Secreted</location>
        <location evidence="1">Cell wall</location>
    </subcellularLocation>
</comment>
<reference evidence="10 11" key="1">
    <citation type="submission" date="2024-04" db="EMBL/GenBank/DDBJ databases">
        <title>The reference genome of an endangered Asteraceae, Deinandra increscens subsp. villosa, native to the Central Coast of California.</title>
        <authorList>
            <person name="Guilliams M."/>
            <person name="Hasenstab-Lehman K."/>
            <person name="Meyer R."/>
            <person name="Mcevoy S."/>
        </authorList>
    </citation>
    <scope>NUCLEOTIDE SEQUENCE [LARGE SCALE GENOMIC DNA]</scope>
    <source>
        <tissue evidence="10">Leaf</tissue>
    </source>
</reference>
<proteinExistence type="inferred from homology"/>
<dbReference type="AlphaFoldDB" id="A0AAP0D5K4"/>
<dbReference type="InterPro" id="IPR006626">
    <property type="entry name" value="PbH1"/>
</dbReference>
<organism evidence="10 11">
    <name type="scientific">Deinandra increscens subsp. villosa</name>
    <dbReference type="NCBI Taxonomy" id="3103831"/>
    <lineage>
        <taxon>Eukaryota</taxon>
        <taxon>Viridiplantae</taxon>
        <taxon>Streptophyta</taxon>
        <taxon>Embryophyta</taxon>
        <taxon>Tracheophyta</taxon>
        <taxon>Spermatophyta</taxon>
        <taxon>Magnoliopsida</taxon>
        <taxon>eudicotyledons</taxon>
        <taxon>Gunneridae</taxon>
        <taxon>Pentapetalae</taxon>
        <taxon>asterids</taxon>
        <taxon>campanulids</taxon>
        <taxon>Asterales</taxon>
        <taxon>Asteraceae</taxon>
        <taxon>Asteroideae</taxon>
        <taxon>Heliantheae alliance</taxon>
        <taxon>Madieae</taxon>
        <taxon>Madiinae</taxon>
        <taxon>Deinandra</taxon>
    </lineage>
</organism>
<dbReference type="Pfam" id="PF00295">
    <property type="entry name" value="Glyco_hydro_28"/>
    <property type="match status" value="1"/>
</dbReference>
<evidence type="ECO:0000256" key="9">
    <source>
        <dbReference type="SAM" id="SignalP"/>
    </source>
</evidence>
<keyword evidence="11" id="KW-1185">Reference proteome</keyword>
<feature type="signal peptide" evidence="9">
    <location>
        <begin position="1"/>
        <end position="18"/>
    </location>
</feature>
<dbReference type="SUPFAM" id="SSF51126">
    <property type="entry name" value="Pectin lyase-like"/>
    <property type="match status" value="1"/>
</dbReference>
<dbReference type="EMBL" id="JBCNJP010000015">
    <property type="protein sequence ID" value="KAK9066590.1"/>
    <property type="molecule type" value="Genomic_DNA"/>
</dbReference>
<comment type="similarity">
    <text evidence="2 8">Belongs to the glycosyl hydrolase 28 family.</text>
</comment>
<accession>A0AAP0D5K4</accession>
<name>A0AAP0D5K4_9ASTR</name>
<keyword evidence="7" id="KW-0961">Cell wall biogenesis/degradation</keyword>
<dbReference type="InterPro" id="IPR012334">
    <property type="entry name" value="Pectin_lyas_fold"/>
</dbReference>
<feature type="chain" id="PRO_5043008019" description="Exopolygalacturonase" evidence="9">
    <location>
        <begin position="19"/>
        <end position="394"/>
    </location>
</feature>
<dbReference type="Gene3D" id="2.160.20.10">
    <property type="entry name" value="Single-stranded right-handed beta-helix, Pectin lyase-like"/>
    <property type="match status" value="1"/>
</dbReference>
<dbReference type="InterPro" id="IPR011050">
    <property type="entry name" value="Pectin_lyase_fold/virulence"/>
</dbReference>